<evidence type="ECO:0000313" key="3">
    <source>
        <dbReference type="Proteomes" id="UP000181909"/>
    </source>
</evidence>
<dbReference type="RefSeq" id="WP_072484656.1">
    <property type="nucleotide sequence ID" value="NZ_CP108276.1"/>
</dbReference>
<sequence length="99" mass="10368">MTRTLEWELRLGLTEDDGTTRAEAVLDTGTTKLTGHGVARCNPQDVDVPVIGDELAASRAMKDIAAQLMKAADEELETVGAGPASGPVAPPYAWSDTTA</sequence>
<evidence type="ECO:0000256" key="1">
    <source>
        <dbReference type="SAM" id="MobiDB-lite"/>
    </source>
</evidence>
<dbReference type="Proteomes" id="UP000181909">
    <property type="component" value="Unassembled WGS sequence"/>
</dbReference>
<feature type="compositionally biased region" description="Low complexity" evidence="1">
    <location>
        <begin position="80"/>
        <end position="93"/>
    </location>
</feature>
<protein>
    <recommendedName>
        <fullName evidence="4">DUF1876 domain-containing protein</fullName>
    </recommendedName>
</protein>
<dbReference type="EMBL" id="FPJO01000004">
    <property type="protein sequence ID" value="SFX56135.1"/>
    <property type="molecule type" value="Genomic_DNA"/>
</dbReference>
<accession>A0A1K1Y2M2</accession>
<gene>
    <name evidence="2" type="ORF">SAMN02787144_100471</name>
</gene>
<dbReference type="STRING" id="1893.SAMN02787144_100471"/>
<dbReference type="SUPFAM" id="SSF143212">
    <property type="entry name" value="Rv2632c-like"/>
    <property type="match status" value="1"/>
</dbReference>
<feature type="region of interest" description="Disordered" evidence="1">
    <location>
        <begin position="79"/>
        <end position="99"/>
    </location>
</feature>
<proteinExistence type="predicted"/>
<evidence type="ECO:0000313" key="2">
    <source>
        <dbReference type="EMBL" id="SFX56135.1"/>
    </source>
</evidence>
<name>A0A1K1Y2M2_STRAR</name>
<evidence type="ECO:0008006" key="4">
    <source>
        <dbReference type="Google" id="ProtNLM"/>
    </source>
</evidence>
<dbReference type="OrthoDB" id="4828144at2"/>
<reference evidence="2 3" key="1">
    <citation type="submission" date="2016-11" db="EMBL/GenBank/DDBJ databases">
        <authorList>
            <person name="Jaros S."/>
            <person name="Januszkiewicz K."/>
            <person name="Wedrychowicz H."/>
        </authorList>
    </citation>
    <scope>NUCLEOTIDE SEQUENCE [LARGE SCALE GENOMIC DNA]</scope>
    <source>
        <strain evidence="2 3">OK807</strain>
    </source>
</reference>
<organism evidence="2 3">
    <name type="scientific">Streptomyces atratus</name>
    <dbReference type="NCBI Taxonomy" id="1893"/>
    <lineage>
        <taxon>Bacteria</taxon>
        <taxon>Bacillati</taxon>
        <taxon>Actinomycetota</taxon>
        <taxon>Actinomycetes</taxon>
        <taxon>Kitasatosporales</taxon>
        <taxon>Streptomycetaceae</taxon>
        <taxon>Streptomyces</taxon>
    </lineage>
</organism>
<dbReference type="InterPro" id="IPR015057">
    <property type="entry name" value="Rv2632c-like"/>
</dbReference>
<dbReference type="InterPro" id="IPR038070">
    <property type="entry name" value="Rv2632c-like_sf"/>
</dbReference>
<dbReference type="Pfam" id="PF08962">
    <property type="entry name" value="Rv2632c-like"/>
    <property type="match status" value="1"/>
</dbReference>
<dbReference type="AlphaFoldDB" id="A0A1K1Y2M2"/>
<dbReference type="Gene3D" id="3.30.160.240">
    <property type="entry name" value="Rv1738"/>
    <property type="match status" value="1"/>
</dbReference>